<dbReference type="Pfam" id="PF12775">
    <property type="entry name" value="AAA_7"/>
    <property type="match status" value="1"/>
</dbReference>
<feature type="coiled-coil region" evidence="13">
    <location>
        <begin position="2766"/>
        <end position="2849"/>
    </location>
</feature>
<dbReference type="GO" id="GO:0030286">
    <property type="term" value="C:dynein complex"/>
    <property type="evidence" value="ECO:0007669"/>
    <property type="project" value="UniProtKB-KW"/>
</dbReference>
<dbReference type="InterPro" id="IPR041589">
    <property type="entry name" value="DNAH3_AAA_lid_1"/>
</dbReference>
<dbReference type="InterPro" id="IPR041228">
    <property type="entry name" value="Dynein_C"/>
</dbReference>
<sequence length="3961" mass="464327">MSRNIRVLDLKKISNTKLSIKAPVQIRKFDLSRIREQEIEFQSLVDSFESDQSINSPINGSFIVKSQRSLSKKKYTNSKEEQNIYGLKILMNQCSSQKHFSQKHFDSRRSSTDIIYLEQQQEKSNLEWFEHCKEIKPPQAKCQFFHQKLKYFKLQVDSQYFWEDVTILDLDVQQNKFIVQKYPDGQIKKVDRLSLQFVNQNQEIYQKVQHCNQQRQLLKKIEHKKQQQIMSVHNTDVSQFPQTLRQKLIKKYMNSSLTISILVEIENEYIVAMKKCAVGNYDKKIKFVPQERYQFYSTNKKLVKKQVHFYKKSAICAMQNMIQRIDDYTIYTYDFRLIQLPIKLEEFTCLIDQQIMLQLNEFKNQRLFMLSNIQDCLSKEHSFVTTQQDQFKGGQLEKLLIKINYIYLNFLKKQIEKEYHNLKLFLIKYTYNCENEVKIELTTLLELSVKIIIPKGGKMSRKDQRLSNVQINKQNDPIIYIQYSLNDILEQLLKPCRQLLNFVQKIQTIRSELMTLLLLKETLKDIFDQKQIHDLEEEIIQIITIEYQKCYNLVEKFQKFKKFLIPLKSKEIAEILGMEPKEKSLTPINKQQIIQRLQQSRNALLEIDHLCNTRSRLGLFSVNLNDLKLILKEKVQDQANQITNKIIDLIKYNTVNIKQQFDEIQSKSSTLPHTEEKLVELKLLLGELKMEFSRKKVEILQIGEMLDVLNIFYVPFDFDLMIDFFQLKFWPQDITELVQLNKNMIEKQEKQFLEKLRAEKYEFEEHIYRISEVFNEIKNFHSYEEVKYKLPTVKQLNQYFDDAKEMAHSFHQREGLFGLPNSTYPQLDLLISEFQPYQKLWELASNFEQQKDQWLYGSFKKLNSQDIQIKINDYVNQTIKMSQYFKDVNNEYAQQFLRGLRAAMERSKEFIWIIEALVIEAFQKKPSFWRDLFRECHIANFDPKEDFPLQILITRGILNVKEQVLAVSQRAEKGWNIEKRLNEMQDKLSVIIIEIVPYKDTYIFKNYEEVQMLLDEQLNVLGILKAQPHVKMVLSKANQLEYKTVLIQDTLEYGMKCQKHWIYLDPIFTSEDIKKKLAKEAQFFRNVDQSFKMCMENFNQNRKIWDCIDSEKMKIEFSNNVLMLDQIQKSLTIYLESKRVLFPRFYFVSDEELVEILAQTKEPVQVQRHIYKCFESIQELKFEKYSLITGIYSSLKECVPLEQPINVAQDDKSGNVELWLQDLETQMKISISRISNRTLKDLNCTKQEFITKWPTQSILLANQIKWTRSTETAIRQQQKMNLKLYLSILHKELQDTVLLVRSDQNKLQTATLEAMVVIEVHQKDIVDSLYKKNVQDANEFIWISQMRFYNEIVEQEFVVNVKMVNSMLKYGFEYLGNLTRLVITKLTDRCQRTLLSALNMNYGGAPEGPAGTGKTETVKDLAKAIGMPCIVFNCSEGLNYIAMGKFFKGLASSGSWCCFDEFNRLDPEVLSVVAQQIYTIFQAVKEKRMQFNFEGVQINLSLTVSINITMNPGYAGRSELPDNLQILFRPCAMVVPDYAMIAEIYLYSTGFEKARELSQKIVTCLRLCNEQLSSQEHYDFGMRALKAILSAAKNMYEGYEDEICLTSIINVNKPKFIPNDVDLFMAITKDLFPDVKQVEQNQLELEEACSELNCQMDRLFLQKIEELYNNINVRNGVMCIGETFSGKTTTIQVLAKALNCQIFKLNPKSINTDQLYGFLDADTRQWSDGVAPIIIRENIEKPQRIWIHFDGPVDSLWIENLNTVLDDNKKLCLTSGEILKIPNTMCMVFEVEDLSAASPATVSRCGMIYYIPFKWPSLIATLQLPNGFDLDYFIRRMRFLIDHTLAWTKLYAKFPVMYIETILVSNFINLTKKCLTLLSIEDKSHDNMDNMMIFALIWSIGAAMDEIYRPQFSRFINQLIKTNKSEMQTIYQDEAYFGFPNNDGIDYFLHCYYNGKWVKWTNLSNKKQINPEMQFHQIVVQTQSSIRNDYLATIGIHMLYCGPTGTGKTLSMASKSGFQIVCSGSTTGNSIQRLIETKINKRRRKGYYASEEGHIFIFIDDLNMPHREPEGAQPAIELLRQWMEMGGWYDLDNKEFKYMCDITFLGAMQPNISGRNQVTKRFLRFFNILYIGGFDNESLTNMLEVFIYWLSIKIDNGSEFLNIKDQIILTTLFLFEKVQSKLLPTPSKSHYIYTVRDIFKIFQGISKVHKITNQQYLIKLWSHECARIFCDRLVDQNDIKTYNDIMKESIQQLYPDHLQHNLFLPFFNNQYDEAPIMHRVQEKVKWFLEQYNYQQQQYKMELILFTNAILHVARISRILLSGHALLIGMGGSGRTSLSKLANFILFQQTAETIDSKQWDENLLSVLKDSGMDNQIITLIFQETQFHQDYMLEDICNIMTHGEVSHLFPPEERIKVQEELPYQQFIKNCKQNMHIILCMQPIGEAIRKRLRSFPAIINSTTIDWFMSWSDEALESTAFGFLKQNSLVKVAVDIHHKVLDLTDKYKEEMRRYFYVTPTQYLQMLKIYQKIFEERMLKSRKAIDRMETGIEKILHTEQEVDKIRIILFELQPQLEKATNENQILLKKIKKRQQDADQKRMVCEQDEKVCSVQREEANSLRNICQTQLNNVIPLLKQATDALEKISREDMILLKSFIYPPPSAAIVMEGLCYAFEIDDQVQSKNKDPPTIQDFWDFAKKNLLNDKLIKRIKKMKLEEIRAINIVNIEKLEVFSQNPLFERDKVFNASTAAGNLSDWIRAVLNSYQAVEIIEPKKQQLAEAEIRLKDAEEKLGIKRSALDEVMIELKRLSNEYQKARIEKEQIEQKVESITIQLQRAEKLTNNLSDEKVRWKKKTQKIKAEQNTLEGDSILCSALISYMGVFPIQYRENAIQLWQMKLLQEGIQSSSPFQLQKQLSDPLQINKWIQQKLPNDQFSIDNAIIMKQSSKWPLIIDPQLQANQWIRNMEDIKSLLIFNARSPIQQVQLQLEHAIQIGYAVLVENVTEDIDPLFIQILSQKDFGSTAQIKFFDKIIEQSNDFRFYLTTKLDNPHYQPQICVMVTLLNFQATLQGLTDQMLNVVVKIDEPVKEELRIKNIFYFISNQDKLIKTEDQMLELLSQAGGDLLQNETIIIALQNTKDEGNNIEERIRKLETDSQAFNVTRQSYQQVAETVANLYFVVYYLATVEPTYLWSLDFYVSLYSKAIKEASQGKLRRNQYIIDKFIIMLYNAVNRSLLEKDKLIFRFLLCQRLMNVPINLVRTSVMGCSLTSTEISMPQDYLWLTYKMWLALVDLQQQYPLIFNGLCDSFLNNKSFWDHFYLSTHSFKISILNLDQFQINMIVKIIKPEQFIQATNEMIRTFMGQIFLESIPITFEQFYLESDQNTPLLCVTTPGADPRSEIIALANKYGFQDKLNVISLGQGQSQLAIKLILKAIQNGNWVLLQNCHLAASFMPELEKLYENQLKQNIHQNFRLWLTTLPTNLLPQNVIIRALKMTYELPRGIKNNMLRSYLSQDPEKFENCKRLKEWKNLFFSLALLHASLLERKKYGPLGWNIGYNFSQHDLEMSKEQIQFFLDQNNDIPWDALHYLIAENNYGGRVTDPVDRKLLNIYVSDLINKDIVEGFSFNDVYKVPSEMPLKGYIDYISTFPVADPPQLFGLHPNAEIYSAILDTENLSSTILQLLPRTLGDQSIHPDKLVQKKSKSILNQLPTEFDIQIVEQKYPLLQDNSMHTLIQQEVNKYNRLINRISKSLEQLMQALEGYINMTDQLNDIYNSIFDNKIPSDWIKLSYLTTKPLGSWFSDLIKRLQFLDNWINLGEPTIFWLGSFFFIQGFLTGVLQNYSRKSKIPIDQLKFDFEFIKLNPTQQSTNGIYIEGLSIDGAQFDLEEQTLLEPETNILFFKCPIIKFLPTNQTKKYNHYSCPLYNTSQRKGVLTSNGLSINFICNIKIPIKNEKKHWSKRGVALIIQID</sequence>
<dbReference type="FunFam" id="3.40.50.300:FF:000044">
    <property type="entry name" value="Dynein heavy chain 5, axonemal"/>
    <property type="match status" value="1"/>
</dbReference>
<keyword evidence="6" id="KW-0067">ATP-binding</keyword>
<dbReference type="PANTHER" id="PTHR45703:SF36">
    <property type="entry name" value="DYNEIN HEAVY CHAIN, CYTOPLASMIC"/>
    <property type="match status" value="1"/>
</dbReference>
<organism evidence="15 16">
    <name type="scientific">Paramecium sonneborni</name>
    <dbReference type="NCBI Taxonomy" id="65129"/>
    <lineage>
        <taxon>Eukaryota</taxon>
        <taxon>Sar</taxon>
        <taxon>Alveolata</taxon>
        <taxon>Ciliophora</taxon>
        <taxon>Intramacronucleata</taxon>
        <taxon>Oligohymenophorea</taxon>
        <taxon>Peniculida</taxon>
        <taxon>Parameciidae</taxon>
        <taxon>Paramecium</taxon>
    </lineage>
</organism>
<dbReference type="GO" id="GO:0008569">
    <property type="term" value="F:minus-end-directed microtubule motor activity"/>
    <property type="evidence" value="ECO:0007669"/>
    <property type="project" value="InterPro"/>
</dbReference>
<comment type="caution">
    <text evidence="15">The sequence shown here is derived from an EMBL/GenBank/DDBJ whole genome shotgun (WGS) entry which is preliminary data.</text>
</comment>
<dbReference type="Pfam" id="PF12774">
    <property type="entry name" value="AAA_6"/>
    <property type="match status" value="1"/>
</dbReference>
<dbReference type="GO" id="GO:0007018">
    <property type="term" value="P:microtubule-based movement"/>
    <property type="evidence" value="ECO:0007669"/>
    <property type="project" value="InterPro"/>
</dbReference>
<dbReference type="GO" id="GO:0005524">
    <property type="term" value="F:ATP binding"/>
    <property type="evidence" value="ECO:0007669"/>
    <property type="project" value="UniProtKB-KW"/>
</dbReference>
<accession>A0A8S1P460</accession>
<gene>
    <name evidence="15" type="ORF">PSON_ATCC_30995.1.T0690045</name>
</gene>
<dbReference type="SMART" id="SM00382">
    <property type="entry name" value="AAA"/>
    <property type="match status" value="4"/>
</dbReference>
<proteinExistence type="predicted"/>
<dbReference type="Pfam" id="PF12780">
    <property type="entry name" value="AAA_8"/>
    <property type="match status" value="1"/>
</dbReference>
<evidence type="ECO:0000256" key="1">
    <source>
        <dbReference type="ARBA" id="ARBA00004430"/>
    </source>
</evidence>
<dbReference type="InterPro" id="IPR035699">
    <property type="entry name" value="AAA_6"/>
</dbReference>
<dbReference type="Pfam" id="PF17857">
    <property type="entry name" value="AAA_lid_1"/>
    <property type="match status" value="1"/>
</dbReference>
<evidence type="ECO:0000256" key="8">
    <source>
        <dbReference type="ARBA" id="ARBA00023054"/>
    </source>
</evidence>
<dbReference type="InterPro" id="IPR004273">
    <property type="entry name" value="Dynein_heavy_D6_P-loop"/>
</dbReference>
<dbReference type="Proteomes" id="UP000692954">
    <property type="component" value="Unassembled WGS sequence"/>
</dbReference>
<dbReference type="Pfam" id="PF12777">
    <property type="entry name" value="MT"/>
    <property type="match status" value="1"/>
</dbReference>
<evidence type="ECO:0000256" key="4">
    <source>
        <dbReference type="ARBA" id="ARBA00022737"/>
    </source>
</evidence>
<dbReference type="OrthoDB" id="286107at2759"/>
<evidence type="ECO:0000256" key="11">
    <source>
        <dbReference type="ARBA" id="ARBA00023212"/>
    </source>
</evidence>
<evidence type="ECO:0000259" key="14">
    <source>
        <dbReference type="SMART" id="SM00382"/>
    </source>
</evidence>
<feature type="domain" description="AAA+ ATPase" evidence="14">
    <location>
        <begin position="1674"/>
        <end position="1843"/>
    </location>
</feature>
<keyword evidence="3" id="KW-0493">Microtubule</keyword>
<dbReference type="FunFam" id="3.20.180.20:FF:000001">
    <property type="entry name" value="Dynein axonemal heavy chain 5"/>
    <property type="match status" value="1"/>
</dbReference>
<dbReference type="FunFam" id="3.40.50.300:FF:000049">
    <property type="entry name" value="Dynein, axonemal, heavy chain 5"/>
    <property type="match status" value="1"/>
</dbReference>
<dbReference type="InterPro" id="IPR041466">
    <property type="entry name" value="Dynein_AAA5_ext"/>
</dbReference>
<dbReference type="InterPro" id="IPR003593">
    <property type="entry name" value="AAA+_ATPase"/>
</dbReference>
<evidence type="ECO:0000313" key="16">
    <source>
        <dbReference type="Proteomes" id="UP000692954"/>
    </source>
</evidence>
<keyword evidence="9" id="KW-0969">Cilium</keyword>
<dbReference type="InterPro" id="IPR035706">
    <property type="entry name" value="AAA_9"/>
</dbReference>
<dbReference type="Pfam" id="PF08393">
    <property type="entry name" value="DHC_N2"/>
    <property type="match status" value="1"/>
</dbReference>
<dbReference type="Pfam" id="PF18198">
    <property type="entry name" value="AAA_lid_11"/>
    <property type="match status" value="1"/>
</dbReference>
<feature type="domain" description="AAA+ ATPase" evidence="14">
    <location>
        <begin position="1994"/>
        <end position="2135"/>
    </location>
</feature>
<evidence type="ECO:0000256" key="2">
    <source>
        <dbReference type="ARBA" id="ARBA00022490"/>
    </source>
</evidence>
<keyword evidence="12" id="KW-0966">Cell projection</keyword>
<evidence type="ECO:0000256" key="7">
    <source>
        <dbReference type="ARBA" id="ARBA00023017"/>
    </source>
</evidence>
<dbReference type="InterPro" id="IPR013602">
    <property type="entry name" value="Dynein_heavy_linker"/>
</dbReference>
<dbReference type="InterPro" id="IPR024743">
    <property type="entry name" value="Dynein_HC_stalk"/>
</dbReference>
<name>A0A8S1P460_9CILI</name>
<dbReference type="EMBL" id="CAJJDN010000069">
    <property type="protein sequence ID" value="CAD8097751.1"/>
    <property type="molecule type" value="Genomic_DNA"/>
</dbReference>
<dbReference type="GO" id="GO:0051959">
    <property type="term" value="F:dynein light intermediate chain binding"/>
    <property type="evidence" value="ECO:0007669"/>
    <property type="project" value="InterPro"/>
</dbReference>
<evidence type="ECO:0000256" key="6">
    <source>
        <dbReference type="ARBA" id="ARBA00022840"/>
    </source>
</evidence>
<evidence type="ECO:0000256" key="10">
    <source>
        <dbReference type="ARBA" id="ARBA00023175"/>
    </source>
</evidence>
<dbReference type="PANTHER" id="PTHR45703">
    <property type="entry name" value="DYNEIN HEAVY CHAIN"/>
    <property type="match status" value="1"/>
</dbReference>
<keyword evidence="4" id="KW-0677">Repeat</keyword>
<evidence type="ECO:0000256" key="12">
    <source>
        <dbReference type="ARBA" id="ARBA00023273"/>
    </source>
</evidence>
<keyword evidence="10" id="KW-0505">Motor protein</keyword>
<feature type="domain" description="AAA+ ATPase" evidence="14">
    <location>
        <begin position="1400"/>
        <end position="1539"/>
    </location>
</feature>
<feature type="domain" description="AAA+ ATPase" evidence="14">
    <location>
        <begin position="2320"/>
        <end position="2462"/>
    </location>
</feature>
<evidence type="ECO:0000256" key="9">
    <source>
        <dbReference type="ARBA" id="ARBA00023069"/>
    </source>
</evidence>
<dbReference type="Pfam" id="PF03028">
    <property type="entry name" value="Dynein_heavy"/>
    <property type="match status" value="1"/>
</dbReference>
<keyword evidence="16" id="KW-1185">Reference proteome</keyword>
<protein>
    <recommendedName>
        <fullName evidence="14">AAA+ ATPase domain-containing protein</fullName>
    </recommendedName>
</protein>
<keyword evidence="7" id="KW-0243">Dynein</keyword>
<dbReference type="FunFam" id="3.10.490.20:FF:000009">
    <property type="entry name" value="Dynein heavy chain 4"/>
    <property type="match status" value="1"/>
</dbReference>
<keyword evidence="2" id="KW-0963">Cytoplasm</keyword>
<evidence type="ECO:0000256" key="3">
    <source>
        <dbReference type="ARBA" id="ARBA00022701"/>
    </source>
</evidence>
<keyword evidence="8 13" id="KW-0175">Coiled coil</keyword>
<dbReference type="Pfam" id="PF18199">
    <property type="entry name" value="Dynein_C"/>
    <property type="match status" value="1"/>
</dbReference>
<reference evidence="15" key="1">
    <citation type="submission" date="2021-01" db="EMBL/GenBank/DDBJ databases">
        <authorList>
            <consortium name="Genoscope - CEA"/>
            <person name="William W."/>
        </authorList>
    </citation>
    <scope>NUCLEOTIDE SEQUENCE</scope>
</reference>
<keyword evidence="5" id="KW-0547">Nucleotide-binding</keyword>
<dbReference type="FunFam" id="1.10.8.710:FF:000001">
    <property type="entry name" value="Dynein axonemal heavy chain 2"/>
    <property type="match status" value="1"/>
</dbReference>
<evidence type="ECO:0000313" key="15">
    <source>
        <dbReference type="EMBL" id="CAD8097751.1"/>
    </source>
</evidence>
<dbReference type="Pfam" id="PF17852">
    <property type="entry name" value="Dynein_AAA_lid"/>
    <property type="match status" value="1"/>
</dbReference>
<dbReference type="GO" id="GO:0045505">
    <property type="term" value="F:dynein intermediate chain binding"/>
    <property type="evidence" value="ECO:0007669"/>
    <property type="project" value="InterPro"/>
</dbReference>
<dbReference type="FunFam" id="1.20.58.1120:FF:000001">
    <property type="entry name" value="dynein heavy chain 2, axonemal"/>
    <property type="match status" value="1"/>
</dbReference>
<dbReference type="InterPro" id="IPR026983">
    <property type="entry name" value="DHC"/>
</dbReference>
<dbReference type="FunFam" id="3.40.50.300:FF:000153">
    <property type="entry name" value="Dynein axonemal heavy chain 1"/>
    <property type="match status" value="1"/>
</dbReference>
<dbReference type="InterPro" id="IPR024317">
    <property type="entry name" value="Dynein_heavy_chain_D4_dom"/>
</dbReference>
<dbReference type="Pfam" id="PF12781">
    <property type="entry name" value="AAA_9"/>
    <property type="match status" value="1"/>
</dbReference>
<dbReference type="InterPro" id="IPR041658">
    <property type="entry name" value="AAA_lid_11"/>
</dbReference>
<dbReference type="GO" id="GO:0005930">
    <property type="term" value="C:axoneme"/>
    <property type="evidence" value="ECO:0007669"/>
    <property type="project" value="UniProtKB-SubCell"/>
</dbReference>
<keyword evidence="11" id="KW-0206">Cytoskeleton</keyword>
<evidence type="ECO:0000256" key="5">
    <source>
        <dbReference type="ARBA" id="ARBA00022741"/>
    </source>
</evidence>
<comment type="subcellular location">
    <subcellularLocation>
        <location evidence="1">Cytoplasm</location>
        <location evidence="1">Cytoskeleton</location>
        <location evidence="1">Cilium axoneme</location>
    </subcellularLocation>
</comment>
<evidence type="ECO:0000256" key="13">
    <source>
        <dbReference type="SAM" id="Coils"/>
    </source>
</evidence>
<dbReference type="GO" id="GO:0005874">
    <property type="term" value="C:microtubule"/>
    <property type="evidence" value="ECO:0007669"/>
    <property type="project" value="UniProtKB-KW"/>
</dbReference>